<feature type="binding site" evidence="7">
    <location>
        <position position="195"/>
    </location>
    <ligand>
        <name>Mg(2+)</name>
        <dbReference type="ChEBI" id="CHEBI:18420"/>
    </ligand>
</feature>
<evidence type="ECO:0000256" key="4">
    <source>
        <dbReference type="ARBA" id="ARBA00022692"/>
    </source>
</evidence>
<sequence>MIHYAPLISALVSILLISFLLSSKAGKSIQDIPNERSLHSAPIPRIGGVGLMAGTLSGWIFVPGVWVWWAVLPMLILCGVSLHDDMRGLPVRQRLMAHFVAAVLWIAGSGLLTQYGIWVGVVALLFVVWMTNLYNFMDGSDGLAGGMALFGFACYGVAALIAHDDTLAMQNFCIAAAALGFLYHNFPPAKVFMGDAGSIPLGFLASAMGLWGWQQGHWAAWFPLLVFSPFIVDASATLVKRSLRGAKVTEAHREHYYQRAIQLGWGHRKVALAEYVLMASAGVSALWALRRDDMVLVIAPLWLAIYIILMRWLDARWLTRAGG</sequence>
<dbReference type="GO" id="GO:0009103">
    <property type="term" value="P:lipopolysaccharide biosynthetic process"/>
    <property type="evidence" value="ECO:0007669"/>
    <property type="project" value="TreeGrafter"/>
</dbReference>
<feature type="transmembrane region" description="Helical" evidence="8">
    <location>
        <begin position="6"/>
        <end position="22"/>
    </location>
</feature>
<feature type="transmembrane region" description="Helical" evidence="8">
    <location>
        <begin position="219"/>
        <end position="239"/>
    </location>
</feature>
<keyword evidence="7" id="KW-0460">Magnesium</keyword>
<evidence type="ECO:0000256" key="6">
    <source>
        <dbReference type="ARBA" id="ARBA00023136"/>
    </source>
</evidence>
<evidence type="ECO:0000256" key="7">
    <source>
        <dbReference type="PIRSR" id="PIRSR600715-1"/>
    </source>
</evidence>
<feature type="binding site" evidence="7">
    <location>
        <position position="135"/>
    </location>
    <ligand>
        <name>Mg(2+)</name>
        <dbReference type="ChEBI" id="CHEBI:18420"/>
    </ligand>
</feature>
<feature type="transmembrane region" description="Helical" evidence="8">
    <location>
        <begin position="66"/>
        <end position="83"/>
    </location>
</feature>
<dbReference type="GO" id="GO:0016780">
    <property type="term" value="F:phosphotransferase activity, for other substituted phosphate groups"/>
    <property type="evidence" value="ECO:0007669"/>
    <property type="project" value="InterPro"/>
</dbReference>
<dbReference type="InterPro" id="IPR000715">
    <property type="entry name" value="Glycosyl_transferase_4"/>
</dbReference>
<evidence type="ECO:0000313" key="9">
    <source>
        <dbReference type="EMBL" id="BBJ00631.1"/>
    </source>
</evidence>
<dbReference type="CDD" id="cd06854">
    <property type="entry name" value="GT_WbpL_WbcO_like"/>
    <property type="match status" value="1"/>
</dbReference>
<comment type="cofactor">
    <cofactor evidence="7">
        <name>Mg(2+)</name>
        <dbReference type="ChEBI" id="CHEBI:18420"/>
    </cofactor>
</comment>
<accession>A0AAN1T0S8</accession>
<feature type="transmembrane region" description="Helical" evidence="8">
    <location>
        <begin position="143"/>
        <end position="161"/>
    </location>
</feature>
<evidence type="ECO:0000256" key="3">
    <source>
        <dbReference type="ARBA" id="ARBA00022679"/>
    </source>
</evidence>
<keyword evidence="7" id="KW-0479">Metal-binding</keyword>
<dbReference type="RefSeq" id="WP_212785855.1">
    <property type="nucleotide sequence ID" value="NZ_AP019536.1"/>
</dbReference>
<dbReference type="Proteomes" id="UP001319121">
    <property type="component" value="Chromosome"/>
</dbReference>
<dbReference type="GO" id="GO:0071555">
    <property type="term" value="P:cell wall organization"/>
    <property type="evidence" value="ECO:0007669"/>
    <property type="project" value="TreeGrafter"/>
</dbReference>
<feature type="transmembrane region" description="Helical" evidence="8">
    <location>
        <begin position="191"/>
        <end position="213"/>
    </location>
</feature>
<keyword evidence="10" id="KW-1185">Reference proteome</keyword>
<dbReference type="GO" id="GO:0005886">
    <property type="term" value="C:plasma membrane"/>
    <property type="evidence" value="ECO:0007669"/>
    <property type="project" value="UniProtKB-SubCell"/>
</dbReference>
<dbReference type="Pfam" id="PF00953">
    <property type="entry name" value="Glycos_transf_4"/>
    <property type="match status" value="1"/>
</dbReference>
<feature type="transmembrane region" description="Helical" evidence="8">
    <location>
        <begin position="95"/>
        <end position="111"/>
    </location>
</feature>
<proteinExistence type="predicted"/>
<keyword evidence="6 8" id="KW-0472">Membrane</keyword>
<dbReference type="GO" id="GO:0044038">
    <property type="term" value="P:cell wall macromolecule biosynthetic process"/>
    <property type="evidence" value="ECO:0007669"/>
    <property type="project" value="TreeGrafter"/>
</dbReference>
<keyword evidence="4 8" id="KW-0812">Transmembrane</keyword>
<dbReference type="EMBL" id="AP019536">
    <property type="protein sequence ID" value="BBJ00631.1"/>
    <property type="molecule type" value="Genomic_DNA"/>
</dbReference>
<evidence type="ECO:0000256" key="1">
    <source>
        <dbReference type="ARBA" id="ARBA00004651"/>
    </source>
</evidence>
<dbReference type="AlphaFoldDB" id="A0AAN1T0S8"/>
<dbReference type="GO" id="GO:0046872">
    <property type="term" value="F:metal ion binding"/>
    <property type="evidence" value="ECO:0007669"/>
    <property type="project" value="UniProtKB-KW"/>
</dbReference>
<feature type="transmembrane region" description="Helical" evidence="8">
    <location>
        <begin position="270"/>
        <end position="289"/>
    </location>
</feature>
<evidence type="ECO:0000256" key="5">
    <source>
        <dbReference type="ARBA" id="ARBA00022989"/>
    </source>
</evidence>
<feature type="transmembrane region" description="Helical" evidence="8">
    <location>
        <begin position="117"/>
        <end position="136"/>
    </location>
</feature>
<reference evidence="9 10" key="1">
    <citation type="submission" date="2019-03" db="EMBL/GenBank/DDBJ databases">
        <title>Complete genome sequence of Ferrigenium kumadai strain An22, a microaerophilic iron-oxidizing bacterium isolated from a paddy field soil.</title>
        <authorList>
            <person name="Watanabe T."/>
            <person name="Asakawa S."/>
        </authorList>
    </citation>
    <scope>NUCLEOTIDE SEQUENCE [LARGE SCALE GENOMIC DNA]</scope>
    <source>
        <strain evidence="9 10">An22</strain>
    </source>
</reference>
<keyword evidence="2" id="KW-1003">Cell membrane</keyword>
<evidence type="ECO:0000256" key="2">
    <source>
        <dbReference type="ARBA" id="ARBA00022475"/>
    </source>
</evidence>
<keyword evidence="5 8" id="KW-1133">Transmembrane helix</keyword>
<dbReference type="KEGG" id="fku:FGKAn22_23230"/>
<feature type="transmembrane region" description="Helical" evidence="8">
    <location>
        <begin position="167"/>
        <end position="184"/>
    </location>
</feature>
<organism evidence="9 10">
    <name type="scientific">Ferrigenium kumadai</name>
    <dbReference type="NCBI Taxonomy" id="1682490"/>
    <lineage>
        <taxon>Bacteria</taxon>
        <taxon>Pseudomonadati</taxon>
        <taxon>Pseudomonadota</taxon>
        <taxon>Betaproteobacteria</taxon>
        <taxon>Nitrosomonadales</taxon>
        <taxon>Gallionellaceae</taxon>
        <taxon>Ferrigenium</taxon>
    </lineage>
</organism>
<gene>
    <name evidence="9" type="ORF">FGKAn22_23230</name>
</gene>
<evidence type="ECO:0000256" key="8">
    <source>
        <dbReference type="SAM" id="Phobius"/>
    </source>
</evidence>
<dbReference type="PANTHER" id="PTHR22926:SF3">
    <property type="entry name" value="UNDECAPRENYL-PHOSPHATE ALPHA-N-ACETYLGLUCOSAMINYL 1-PHOSPHATE TRANSFERASE"/>
    <property type="match status" value="1"/>
</dbReference>
<name>A0AAN1T0S8_9PROT</name>
<feature type="transmembrane region" description="Helical" evidence="8">
    <location>
        <begin position="295"/>
        <end position="313"/>
    </location>
</feature>
<dbReference type="PANTHER" id="PTHR22926">
    <property type="entry name" value="PHOSPHO-N-ACETYLMURAMOYL-PENTAPEPTIDE-TRANSFERASE"/>
    <property type="match status" value="1"/>
</dbReference>
<comment type="subcellular location">
    <subcellularLocation>
        <location evidence="1">Cell membrane</location>
        <topology evidence="1">Multi-pass membrane protein</topology>
    </subcellularLocation>
</comment>
<keyword evidence="3 9" id="KW-0808">Transferase</keyword>
<evidence type="ECO:0000313" key="10">
    <source>
        <dbReference type="Proteomes" id="UP001319121"/>
    </source>
</evidence>
<protein>
    <submittedName>
        <fullName evidence="9">Glycosyl transferase</fullName>
    </submittedName>
</protein>